<accession>A0ABM8H884</accession>
<evidence type="ECO:0000313" key="3">
    <source>
        <dbReference type="Proteomes" id="UP001321421"/>
    </source>
</evidence>
<gene>
    <name evidence="2" type="ORF">GCM10025872_07450</name>
</gene>
<dbReference type="EMBL" id="AP027735">
    <property type="protein sequence ID" value="BDZ57088.1"/>
    <property type="molecule type" value="Genomic_DNA"/>
</dbReference>
<keyword evidence="3" id="KW-1185">Reference proteome</keyword>
<dbReference type="Proteomes" id="UP001321421">
    <property type="component" value="Chromosome"/>
</dbReference>
<dbReference type="Pfam" id="PF01381">
    <property type="entry name" value="HTH_3"/>
    <property type="match status" value="1"/>
</dbReference>
<name>A0ABM8H884_9MICO</name>
<protein>
    <recommendedName>
        <fullName evidence="1">HTH cro/C1-type domain-containing protein</fullName>
    </recommendedName>
</protein>
<sequence>MTRLWREILGETIREERLCRGLRLVDVAAAAGISPQYLSEVERGRKEPSSEMVEAVAGALLLSAVDLIRLAAGTVEVVRDLAARTEVAPAQRVEAPGQVLALVA</sequence>
<proteinExistence type="predicted"/>
<feature type="domain" description="HTH cro/C1-type" evidence="1">
    <location>
        <begin position="13"/>
        <end position="67"/>
    </location>
</feature>
<dbReference type="CDD" id="cd00093">
    <property type="entry name" value="HTH_XRE"/>
    <property type="match status" value="1"/>
</dbReference>
<reference evidence="3" key="1">
    <citation type="journal article" date="2019" name="Int. J. Syst. Evol. Microbiol.">
        <title>The Global Catalogue of Microorganisms (GCM) 10K type strain sequencing project: providing services to taxonomists for standard genome sequencing and annotation.</title>
        <authorList>
            <consortium name="The Broad Institute Genomics Platform"/>
            <consortium name="The Broad Institute Genome Sequencing Center for Infectious Disease"/>
            <person name="Wu L."/>
            <person name="Ma J."/>
        </authorList>
    </citation>
    <scope>NUCLEOTIDE SEQUENCE [LARGE SCALE GENOMIC DNA]</scope>
    <source>
        <strain evidence="3">NBRC 110608</strain>
    </source>
</reference>
<dbReference type="InterPro" id="IPR010982">
    <property type="entry name" value="Lambda_DNA-bd_dom_sf"/>
</dbReference>
<dbReference type="RefSeq" id="WP_289232350.1">
    <property type="nucleotide sequence ID" value="NZ_AP027735.1"/>
</dbReference>
<evidence type="ECO:0000313" key="2">
    <source>
        <dbReference type="EMBL" id="BDZ57088.1"/>
    </source>
</evidence>
<dbReference type="SUPFAM" id="SSF47413">
    <property type="entry name" value="lambda repressor-like DNA-binding domains"/>
    <property type="match status" value="1"/>
</dbReference>
<evidence type="ECO:0000259" key="1">
    <source>
        <dbReference type="PROSITE" id="PS50943"/>
    </source>
</evidence>
<organism evidence="2 3">
    <name type="scientific">Barrientosiimonas endolithica</name>
    <dbReference type="NCBI Taxonomy" id="1535208"/>
    <lineage>
        <taxon>Bacteria</taxon>
        <taxon>Bacillati</taxon>
        <taxon>Actinomycetota</taxon>
        <taxon>Actinomycetes</taxon>
        <taxon>Micrococcales</taxon>
        <taxon>Dermacoccaceae</taxon>
        <taxon>Barrientosiimonas</taxon>
    </lineage>
</organism>
<dbReference type="InterPro" id="IPR001387">
    <property type="entry name" value="Cro/C1-type_HTH"/>
</dbReference>
<dbReference type="SMART" id="SM00530">
    <property type="entry name" value="HTH_XRE"/>
    <property type="match status" value="1"/>
</dbReference>
<dbReference type="PROSITE" id="PS50943">
    <property type="entry name" value="HTH_CROC1"/>
    <property type="match status" value="1"/>
</dbReference>
<dbReference type="Gene3D" id="1.10.260.40">
    <property type="entry name" value="lambda repressor-like DNA-binding domains"/>
    <property type="match status" value="1"/>
</dbReference>